<evidence type="ECO:0000256" key="9">
    <source>
        <dbReference type="ARBA" id="ARBA00023180"/>
    </source>
</evidence>
<dbReference type="InterPro" id="IPR011625">
    <property type="entry name" value="A2M_N_BRD"/>
</dbReference>
<dbReference type="GO" id="GO:0005615">
    <property type="term" value="C:extracellular space"/>
    <property type="evidence" value="ECO:0007669"/>
    <property type="project" value="InterPro"/>
</dbReference>
<dbReference type="InterPro" id="IPR014756">
    <property type="entry name" value="Ig_E-set"/>
</dbReference>
<feature type="domain" description="Alpha-2-macroglobulin bait region" evidence="12">
    <location>
        <begin position="638"/>
        <end position="788"/>
    </location>
</feature>
<evidence type="ECO:0000313" key="16">
    <source>
        <dbReference type="Proteomes" id="UP001333110"/>
    </source>
</evidence>
<keyword evidence="4" id="KW-0964">Secreted</keyword>
<comment type="similarity">
    <text evidence="3">Belongs to the protease inhibitor I39 (alpha-2-macroglobulin) family.</text>
</comment>
<evidence type="ECO:0000256" key="2">
    <source>
        <dbReference type="ARBA" id="ARBA00006819"/>
    </source>
</evidence>
<dbReference type="Pfam" id="PF05326">
    <property type="entry name" value="SVA"/>
    <property type="match status" value="1"/>
</dbReference>
<comment type="subcellular location">
    <subcellularLocation>
        <location evidence="1">Secreted</location>
    </subcellularLocation>
</comment>
<feature type="domain" description="Alpha-2-macroglobulin" evidence="13">
    <location>
        <begin position="2040"/>
        <end position="2132"/>
    </location>
</feature>
<dbReference type="InterPro" id="IPR050473">
    <property type="entry name" value="A2M/Complement_sys"/>
</dbReference>
<dbReference type="SMART" id="SM01360">
    <property type="entry name" value="A2M"/>
    <property type="match status" value="1"/>
</dbReference>
<evidence type="ECO:0000259" key="14">
    <source>
        <dbReference type="SMART" id="SM01361"/>
    </source>
</evidence>
<dbReference type="InterPro" id="IPR007990">
    <property type="entry name" value="PIP"/>
</dbReference>
<dbReference type="Pfam" id="PF07677">
    <property type="entry name" value="A2M_recep"/>
    <property type="match status" value="2"/>
</dbReference>
<keyword evidence="5" id="KW-0646">Protease inhibitor</keyword>
<reference evidence="15 16" key="1">
    <citation type="journal article" date="2023" name="J. Hered.">
        <title>Chromosome-level genome of the wood stork (Mycteria americana) provides insight into avian chromosome evolution.</title>
        <authorList>
            <person name="Flamio R. Jr."/>
            <person name="Ramstad K.M."/>
        </authorList>
    </citation>
    <scope>NUCLEOTIDE SEQUENCE [LARGE SCALE GENOMIC DNA]</scope>
    <source>
        <strain evidence="15">JAX WOST 10</strain>
    </source>
</reference>
<dbReference type="InterPro" id="IPR013783">
    <property type="entry name" value="Ig-like_fold"/>
</dbReference>
<comment type="caution">
    <text evidence="15">The sequence shown here is derived from an EMBL/GenBank/DDBJ whole genome shotgun (WGS) entry which is preliminary data.</text>
</comment>
<evidence type="ECO:0000256" key="7">
    <source>
        <dbReference type="ARBA" id="ARBA00022900"/>
    </source>
</evidence>
<keyword evidence="6" id="KW-0732">Signal</keyword>
<dbReference type="Pfam" id="PF01835">
    <property type="entry name" value="MG2"/>
    <property type="match status" value="2"/>
</dbReference>
<comment type="subunit">
    <text evidence="10">Monomer. Interacts with AZGP1.</text>
</comment>
<dbReference type="Pfam" id="PF17791">
    <property type="entry name" value="MG3"/>
    <property type="match status" value="2"/>
</dbReference>
<sequence length="2685" mass="297866">MTKLQKRSTLTFCYCGGALLFTPRVETEGKNCMLLGGHQKTVAVLHLPGGDLKVEAGATSAVKANTSFLCQGVTIRALLHGEVLEVSQSSVCSLPKQAASRRVLVAGSLQYSLVELKVHVFPVLRTPELDAVLQVGSHQSRVESNASEHSGMVPRFEFEPVTSLENLDRLVLHPRQMPSGCGVQNMVVFAPVICVLQYLEKTGQLTEELKIKAVGFLQTDLRYPSTQVACLHITCYEAKLQVNLLLERSAGRELLVQESIQKEKTFMCTKFWVAPPADGTEEIATVKLIITGEGFSIEEKKKVLIRKASSGTFIQTDKPIYQPGQTVKFRIVTLDEEFIALNDSISLFLQDPKNNRIEQWLNVVPQDGIADLSFQLSDEPLLGTYVINVTNAKAYGSFSVEEYVLPKFEVIFEAPNQIYALDKTFPLRVCGRYTYGKGVQGMVHVSLCQKIAPFLPSASKPDLCQEFNNQTDKTGCFFTNVSLSSFSRDFRYYQDSIVAEASLVEDGTEIHVNASHKLLISKIGGMAVFDDVNSYYHTGEMYRGKIKVIDYQGKALKHKKVLLVVSCGEQQFKQKYITGDSGTASFSLNTTAWNSTSASLEASVLHQDLDKEPGTVDLSYQRASHFIRPFYSTSRSFLSIVRVPETMPCGKKQAVQVDFRIYQEDLEHGPKRVIFSYFVTGKRGIVHAGQKTVWVGLPRMLKGFFSIPLTFSLIYAPAPRLVVYVIFPNGKIIADSAVFSVSMCFRNKVELGFSMPETLPDSEVGLHLLAAPGSTCAVWAVDQSVLLLKAGEELSSSLIYGLFPSVYNSRYPRQVSEDDHSCGFPNSDEPDVFTAFRGETFNLKATVSNYLQRCMKIQVTLEEFAHFQLKPCKGCVYSSCLCANEAKTFQWSVTAEQLGDLMGTALQNLDHLVQMPHGCGEQNMVLFAPIVYVLQYLEKTRQLTPEIKERATRFLRNGNDLTANTILSTNILSCFPGYHIQLQYQHPDGSYSEFGTKDEYGNTWLTAFVVKCFVQAKPYIFLDNRTIQAALTWLEFHQLPNGCFRNVGQLFHTAMKGGVDGEVPLAAYITAAYLEAGETPESTVVRKALGCIAPSLPKAASAYTQALLAYTFALAKDSQRTQELLDMLDRKAIRAGGQIHWSQTSSKPRPSTSPWSQPLSVNVELTAYVLLALLSKPNVTGSDLTTASGIVAWLTRQQNAYGGFASTQDTVVALQALAKYAALTYSTKGVAEVRVRSQRGFGRKFQVSYQNRLLVQEAALTEVPGKFSVQAHGSCCVFTRMVLRYNTPSPQVSTSFALRVKTEPVNCTEDDTHSVTVYVNVRYTGKRSTSNMVIVEVSLLSGFVLAPGSGMSLQHWHPVRRTEKTQGGVAIYLDKLSHKSETYVLHLEREIGVTNLKPGHVRVYDYYHPALQRNPPLWGSLMKMWTPFLLSCLLYTLGIVAQPRYLIIIPAALPYPSSQRVCLDLRGVEKPIRVALTLVHPSGNLSLYRKVVRNNWIFECSKFQVPQPAGRQEVGTVHLHISNGHYFSANEEKQVLIRRAGTGTFIQMDKPIYNPGQTVKFRIVTLTEDFAPVNSKYSVVEVQDPNQNRIGQWLDVRPKQGIADLSFQLAAELSLGTYTISVVKPKVSSTFKVEEHVLQKFDVFFEGPAQIYASDKTFPLRACGRYSYGKAVQGTMRVTLCQKARRHPQNTSKDICREYSGPTMSKGCFTPSVSTSVFNLAPSEEDGKLYAEASLLEMGTGVQINASSQILISRTAARAVFETPNAYYIPGVPYRGKIKLQDHYGNGMKNRKVYLVIKFMRRRLIKTYITDGSGIASFNLDTTAWNSSSVSLEGRFTLEDLTHAPRKTDFSYTNAYHHLQPFHVTTKSFLDIHPLTETLPCGLKQNVQVTFTLSRDDLGEDTSRIGFAYYVTGKAGIVVRGQRSVQVGKLNMLKGSFSIPLTFTADFTPSPSLVVYTIFPSGGVTADSIRFDVALCFENQVKVEFPAKEAHPGSTVQLRLQAAPGSLCAVQAVDENMFFARPESELTRQMGGLLQKTKESLKNNPNLHPMEDITTISLKLGSGICSLLEWKVKTFCLAGRGFGLAPATSLRTVQPFFMDVTLPYSVIRGETFVLKATVFSYLQQCIQIHVALAKSSDFQVEPCRTCRDRECLCAEESKTFTWNVTAVQLGNMAEEPVSLRLPDNVVKGSARASISISGDLMGTALQNLDRLVQMPHGCGEQNMVLFAPIVYVLQYLEKTRQLTPEIKERATRFLRNGKLTAFVVKSFGQARKYIYVDDKNVQDALHWLEQNQLPSDCFATKGSLFHSSLKGSVDDEISLGAYVAAALLELGQPLKGKLMQTTLRCLQQAVHNITNIYTEAVLAYAFALAGDYETTQELLYKLEEQAIKSDSLHAPFPSAGGQIHWSPKPSSPASTDFWPGTQSVDIELTAYVLLAYLSKPRVHAGDMTTAAGIVAWLTRQQNAYGGFASTQDTVVALQALAKYAARTFSTSGQALVRVKSQRGFGKAFQVNHQKRLLVQQAALTEVPGQFLVQVHGSSCVFAQTVLRYHEPPPRAAVTFTLRVNTELTNCSQANARVLTIRILASYIGSRVTSNMVIVEVSLLSGFILAPGSRVLLECRTIVKKIEVKADVVYIYLEKLNDESQTFILQLEQVIQMKNLKPASIKIYDYYQPEERALADYSAVCS</sequence>
<dbReference type="InterPro" id="IPR019742">
    <property type="entry name" value="MacrogloblnA2_CS"/>
</dbReference>
<dbReference type="SUPFAM" id="SSF49410">
    <property type="entry name" value="Alpha-macroglobulin receptor domain"/>
    <property type="match status" value="2"/>
</dbReference>
<evidence type="ECO:0000256" key="6">
    <source>
        <dbReference type="ARBA" id="ARBA00022729"/>
    </source>
</evidence>
<dbReference type="InterPro" id="IPR041555">
    <property type="entry name" value="MG3"/>
</dbReference>
<evidence type="ECO:0000256" key="10">
    <source>
        <dbReference type="ARBA" id="ARBA00025932"/>
    </source>
</evidence>
<feature type="domain" description="Alpha-macroglobulin receptor-binding" evidence="14">
    <location>
        <begin position="1330"/>
        <end position="1413"/>
    </location>
</feature>
<dbReference type="InterPro" id="IPR009048">
    <property type="entry name" value="A-macroglobulin_rcpt-bd"/>
</dbReference>
<dbReference type="PANTHER" id="PTHR11412:SF182">
    <property type="entry name" value="ALPHA-2-MACROGLOBULIN-LIKE PROTEIN 1"/>
    <property type="match status" value="1"/>
</dbReference>
<comment type="similarity">
    <text evidence="2">Belongs to the PIP family.</text>
</comment>
<gene>
    <name evidence="15" type="ORF">QYF61_003262</name>
</gene>
<dbReference type="SUPFAM" id="SSF81296">
    <property type="entry name" value="E set domains"/>
    <property type="match status" value="2"/>
</dbReference>
<dbReference type="FunFam" id="1.50.10.20:FF:000001">
    <property type="entry name" value="CD109 isoform 1"/>
    <property type="match status" value="1"/>
</dbReference>
<organism evidence="15 16">
    <name type="scientific">Mycteria americana</name>
    <name type="common">Wood stork</name>
    <dbReference type="NCBI Taxonomy" id="33587"/>
    <lineage>
        <taxon>Eukaryota</taxon>
        <taxon>Metazoa</taxon>
        <taxon>Chordata</taxon>
        <taxon>Craniata</taxon>
        <taxon>Vertebrata</taxon>
        <taxon>Euteleostomi</taxon>
        <taxon>Archelosauria</taxon>
        <taxon>Archosauria</taxon>
        <taxon>Dinosauria</taxon>
        <taxon>Saurischia</taxon>
        <taxon>Theropoda</taxon>
        <taxon>Coelurosauria</taxon>
        <taxon>Aves</taxon>
        <taxon>Neognathae</taxon>
        <taxon>Neoaves</taxon>
        <taxon>Aequornithes</taxon>
        <taxon>Ciconiiformes</taxon>
        <taxon>Ciconiidae</taxon>
        <taxon>Mycteria</taxon>
    </lineage>
</organism>
<dbReference type="SUPFAM" id="SSF48239">
    <property type="entry name" value="Terpenoid cyclases/Protein prenyltransferases"/>
    <property type="match status" value="3"/>
</dbReference>
<dbReference type="EMBL" id="JAUNZN010000001">
    <property type="protein sequence ID" value="KAK4829335.1"/>
    <property type="molecule type" value="Genomic_DNA"/>
</dbReference>
<dbReference type="Gene3D" id="2.60.40.1930">
    <property type="match status" value="4"/>
</dbReference>
<dbReference type="InterPro" id="IPR036595">
    <property type="entry name" value="A-macroglobulin_rcpt-bd_sf"/>
</dbReference>
<dbReference type="SMART" id="SM01361">
    <property type="entry name" value="A2M_recep"/>
    <property type="match status" value="2"/>
</dbReference>
<evidence type="ECO:0000256" key="11">
    <source>
        <dbReference type="ARBA" id="ARBA00032342"/>
    </source>
</evidence>
<dbReference type="Gene3D" id="1.50.10.20">
    <property type="match status" value="3"/>
</dbReference>
<feature type="domain" description="Alpha-macroglobulin receptor-binding" evidence="14">
    <location>
        <begin position="2593"/>
        <end position="2680"/>
    </location>
</feature>
<dbReference type="Gene3D" id="2.60.40.1940">
    <property type="match status" value="2"/>
</dbReference>
<evidence type="ECO:0000256" key="4">
    <source>
        <dbReference type="ARBA" id="ARBA00022525"/>
    </source>
</evidence>
<name>A0AAN7NNS0_MYCAM</name>
<dbReference type="InterPro" id="IPR040839">
    <property type="entry name" value="MG4"/>
</dbReference>
<dbReference type="Pfam" id="PF07678">
    <property type="entry name" value="TED_complement"/>
    <property type="match status" value="4"/>
</dbReference>
<accession>A0AAN7NNS0</accession>
<dbReference type="InterPro" id="IPR047565">
    <property type="entry name" value="Alpha-macroglob_thiol-ester_cl"/>
</dbReference>
<dbReference type="PROSITE" id="PS00477">
    <property type="entry name" value="ALPHA_2_MACROGLOBULIN"/>
    <property type="match status" value="2"/>
</dbReference>
<dbReference type="Gene3D" id="2.60.40.10">
    <property type="entry name" value="Immunoglobulins"/>
    <property type="match status" value="4"/>
</dbReference>
<feature type="domain" description="Alpha-2-macroglobulin bait region" evidence="12">
    <location>
        <begin position="1870"/>
        <end position="2020"/>
    </location>
</feature>
<dbReference type="Gene3D" id="2.20.130.20">
    <property type="match status" value="1"/>
</dbReference>
<dbReference type="Gene3D" id="2.60.40.690">
    <property type="entry name" value="Alpha-macroglobulin, receptor-binding domain"/>
    <property type="match status" value="2"/>
</dbReference>
<dbReference type="Proteomes" id="UP001333110">
    <property type="component" value="Unassembled WGS sequence"/>
</dbReference>
<evidence type="ECO:0000256" key="8">
    <source>
        <dbReference type="ARBA" id="ARBA00023157"/>
    </source>
</evidence>
<evidence type="ECO:0000256" key="1">
    <source>
        <dbReference type="ARBA" id="ARBA00004613"/>
    </source>
</evidence>
<dbReference type="InterPro" id="IPR011626">
    <property type="entry name" value="Alpha-macroglobulin_TED"/>
</dbReference>
<evidence type="ECO:0000256" key="5">
    <source>
        <dbReference type="ARBA" id="ARBA00022690"/>
    </source>
</evidence>
<keyword evidence="7" id="KW-0722">Serine protease inhibitor</keyword>
<evidence type="ECO:0000259" key="13">
    <source>
        <dbReference type="SMART" id="SM01360"/>
    </source>
</evidence>
<protein>
    <recommendedName>
        <fullName evidence="11">Prolactin-induced protein</fullName>
    </recommendedName>
</protein>
<dbReference type="InterPro" id="IPR041813">
    <property type="entry name" value="A2M_TED"/>
</dbReference>
<dbReference type="Pfam" id="PF17789">
    <property type="entry name" value="MG4"/>
    <property type="match status" value="2"/>
</dbReference>
<proteinExistence type="inferred from homology"/>
<dbReference type="SMART" id="SM01359">
    <property type="entry name" value="A2M_N_2"/>
    <property type="match status" value="2"/>
</dbReference>
<dbReference type="Pfam" id="PF00207">
    <property type="entry name" value="A2M"/>
    <property type="match status" value="1"/>
</dbReference>
<dbReference type="CDD" id="cd02897">
    <property type="entry name" value="A2M_2"/>
    <property type="match status" value="2"/>
</dbReference>
<dbReference type="SMART" id="SM01419">
    <property type="entry name" value="Thiol-ester_cl"/>
    <property type="match status" value="3"/>
</dbReference>
<evidence type="ECO:0000256" key="3">
    <source>
        <dbReference type="ARBA" id="ARBA00010952"/>
    </source>
</evidence>
<dbReference type="InterPro" id="IPR002890">
    <property type="entry name" value="MG2"/>
</dbReference>
<dbReference type="PANTHER" id="PTHR11412">
    <property type="entry name" value="MACROGLOBULIN / COMPLEMENT"/>
    <property type="match status" value="1"/>
</dbReference>
<dbReference type="GO" id="GO:0004867">
    <property type="term" value="F:serine-type endopeptidase inhibitor activity"/>
    <property type="evidence" value="ECO:0007669"/>
    <property type="project" value="UniProtKB-KW"/>
</dbReference>
<evidence type="ECO:0000313" key="15">
    <source>
        <dbReference type="EMBL" id="KAK4829335.1"/>
    </source>
</evidence>
<dbReference type="InterPro" id="IPR008930">
    <property type="entry name" value="Terpenoid_cyclase/PrenylTrfase"/>
</dbReference>
<dbReference type="InterPro" id="IPR001599">
    <property type="entry name" value="Macroglobln_a2"/>
</dbReference>
<dbReference type="Pfam" id="PF07703">
    <property type="entry name" value="A2M_BRD"/>
    <property type="match status" value="2"/>
</dbReference>
<keyword evidence="16" id="KW-1185">Reference proteome</keyword>
<keyword evidence="9" id="KW-0325">Glycoprotein</keyword>
<dbReference type="FunFam" id="2.60.40.1930:FF:000001">
    <property type="entry name" value="CD109 isoform 3"/>
    <property type="match status" value="2"/>
</dbReference>
<keyword evidence="8" id="KW-1015">Disulfide bond</keyword>
<evidence type="ECO:0000259" key="12">
    <source>
        <dbReference type="SMART" id="SM01359"/>
    </source>
</evidence>